<evidence type="ECO:0000313" key="5">
    <source>
        <dbReference type="Proteomes" id="UP000317652"/>
    </source>
</evidence>
<keyword evidence="5" id="KW-1185">Reference proteome</keyword>
<evidence type="ECO:0000259" key="2">
    <source>
        <dbReference type="Pfam" id="PF06791"/>
    </source>
</evidence>
<proteinExistence type="inferred from homology"/>
<organism evidence="4 5">
    <name type="scientific">Klebsiella spallanzanii</name>
    <dbReference type="NCBI Taxonomy" id="2587528"/>
    <lineage>
        <taxon>Bacteria</taxon>
        <taxon>Pseudomonadati</taxon>
        <taxon>Pseudomonadota</taxon>
        <taxon>Gammaproteobacteria</taxon>
        <taxon>Enterobacterales</taxon>
        <taxon>Enterobacteriaceae</taxon>
        <taxon>Klebsiella/Raoultella group</taxon>
        <taxon>Klebsiella</taxon>
    </lineage>
</organism>
<dbReference type="InterPro" id="IPR006431">
    <property type="entry name" value="Phage_tape_meas_C"/>
</dbReference>
<sequence length="898" mass="96564">MSQPVGDLVVKIDGDSAKFDEEVAHLNKQLSGLGRAANDSSAQVTAAFSRQERAAKRAGISIGQYKNAMRMLPAQFTDVATQLAGGQSPWLIMLQQGGQVKDSFGGLVPTFRALLGSVTPLALGITALTAAGAGMGYIYYNGSSTLSDFNKTLTLSGNSAGLTTDRMLALAKSGQQAGLTFDQTSDSLTALINAGVGAGARFDELSQSVARFTVVSGVPVEKVAEAFGKLANDPTSGLIAMAQQFHNVTAEQIDYVAQLQRSGDEAAALQAANEAATKGFDTQTQSLIDNMGTIERSAYSLKRAFKSMWDAALDLGRPDTAGEIASKAEAAFKRADEIWNLRKNDRYVNDEARARFWNERESARLALDMAQQQAGIAKASVAAAEKEAEAESDKQKYAAQAQANYAKSQSALEKYTSRQNELNNALKEGHILQADYTINMAAAKKEYEASLKKTPKSKGFKVSAGDRSSDQTNVETLQLMSELKVLQQHKELNDTISLERKKLWKLEADFSVLEEASKTRTLSKDEQSLLASKDKVLAQAEVNAKLGDQIVAQERLNKLQDNSLKYITQMQEKTAALTDSAGLGDKDSQRNLERAQLRQGWQNQGGSLDDEGYKKELEALEGYYSAQDEMRGNWLAGVESSWQNYADMATNYNQIAAETTNTALSGVTSNLQQGLYDLATQSEDAGDALSNMVEGFGKTVIQTLAQMAAQWLVYQGIQLLVGKTTQATAVAPMIANAQATALQAQLAAYASTAAIPIVGPGLAPAALAAAAGVTAPLVAAISASALAGMAHDGIDKIPETGTWLLKKGERVTTAGTSAKLDATLDQVRQQRAASGRTVVAEFHNTFTGKPDDTTMQMVNQQMRASEKRMKQYMTSQVINPTENYGRSLKSIYPRRRIK</sequence>
<evidence type="ECO:0000313" key="4">
    <source>
        <dbReference type="EMBL" id="VUS42289.1"/>
    </source>
</evidence>
<dbReference type="InterPro" id="IPR043680">
    <property type="entry name" value="GpH_LAMBDA"/>
</dbReference>
<evidence type="ECO:0000259" key="3">
    <source>
        <dbReference type="Pfam" id="PF09718"/>
    </source>
</evidence>
<dbReference type="HAMAP" id="MF_04138">
    <property type="entry name" value="TMP_LAMBDA"/>
    <property type="match status" value="1"/>
</dbReference>
<name>A0ABY6VBQ1_9ENTR</name>
<keyword evidence="1" id="KW-0175">Coiled coil</keyword>
<gene>
    <name evidence="4" type="ORF">SB6411_05577</name>
</gene>
<reference evidence="4 5" key="1">
    <citation type="submission" date="2019-07" db="EMBL/GenBank/DDBJ databases">
        <authorList>
            <person name="Brisse S."/>
            <person name="Rodrigues C."/>
            <person name="Thorpe H."/>
        </authorList>
    </citation>
    <scope>NUCLEOTIDE SEQUENCE [LARGE SCALE GENOMIC DNA]</scope>
    <source>
        <strain evidence="4">SB6411</strain>
    </source>
</reference>
<dbReference type="EMBL" id="CABGGS010000009">
    <property type="protein sequence ID" value="VUS42289.1"/>
    <property type="molecule type" value="Genomic_DNA"/>
</dbReference>
<evidence type="ECO:0008006" key="6">
    <source>
        <dbReference type="Google" id="ProtNLM"/>
    </source>
</evidence>
<dbReference type="Proteomes" id="UP000317652">
    <property type="component" value="Unassembled WGS sequence"/>
</dbReference>
<comment type="caution">
    <text evidence="4">The sequence shown here is derived from an EMBL/GenBank/DDBJ whole genome shotgun (WGS) entry which is preliminary data.</text>
</comment>
<feature type="domain" description="Bacteriophage tail tape measure N-terminal" evidence="2">
    <location>
        <begin position="54"/>
        <end position="256"/>
    </location>
</feature>
<protein>
    <recommendedName>
        <fullName evidence="6">Phage tail tape measure protein</fullName>
    </recommendedName>
</protein>
<feature type="domain" description="Bacteriophage tail tape measure C-terminal" evidence="3">
    <location>
        <begin position="632"/>
        <end position="717"/>
    </location>
</feature>
<accession>A0ABY6VBQ1</accession>
<feature type="coiled-coil region" evidence="1">
    <location>
        <begin position="367"/>
        <end position="418"/>
    </location>
</feature>
<dbReference type="InterPro" id="IPR009628">
    <property type="entry name" value="Phage_tape_measure_N"/>
</dbReference>
<dbReference type="RefSeq" id="WP_116965850.1">
    <property type="nucleotide sequence ID" value="NZ_CABGGS010000009.1"/>
</dbReference>
<dbReference type="Pfam" id="PF09718">
    <property type="entry name" value="Tape_meas_lam_C"/>
    <property type="match status" value="1"/>
</dbReference>
<evidence type="ECO:0000256" key="1">
    <source>
        <dbReference type="SAM" id="Coils"/>
    </source>
</evidence>
<dbReference type="Pfam" id="PF06791">
    <property type="entry name" value="TMP_2"/>
    <property type="match status" value="1"/>
</dbReference>